<dbReference type="Proteomes" id="UP000006365">
    <property type="component" value="Chromosome"/>
</dbReference>
<keyword evidence="2" id="KW-1185">Reference proteome</keyword>
<reference evidence="1 2" key="1">
    <citation type="journal article" date="2011" name="Stand. Genomic Sci.">
        <title>Complete genome sequence of Desulfobulbus propionicus type strain (1pr3).</title>
        <authorList>
            <person name="Pagani I."/>
            <person name="Lapidus A."/>
            <person name="Nolan M."/>
            <person name="Lucas S."/>
            <person name="Hammon N."/>
            <person name="Deshpande S."/>
            <person name="Cheng J.F."/>
            <person name="Chertkov O."/>
            <person name="Davenport K."/>
            <person name="Tapia R."/>
            <person name="Han C."/>
            <person name="Goodwin L."/>
            <person name="Pitluck S."/>
            <person name="Liolios K."/>
            <person name="Mavromatis K."/>
            <person name="Ivanova N."/>
            <person name="Mikhailova N."/>
            <person name="Pati A."/>
            <person name="Chen A."/>
            <person name="Palaniappan K."/>
            <person name="Land M."/>
            <person name="Hauser L."/>
            <person name="Chang Y.J."/>
            <person name="Jeffries C.D."/>
            <person name="Detter J.C."/>
            <person name="Brambilla E."/>
            <person name="Kannan K.P."/>
            <person name="Djao O.D."/>
            <person name="Rohde M."/>
            <person name="Pukall R."/>
            <person name="Spring S."/>
            <person name="Goker M."/>
            <person name="Sikorski J."/>
            <person name="Woyke T."/>
            <person name="Bristow J."/>
            <person name="Eisen J.A."/>
            <person name="Markowitz V."/>
            <person name="Hugenholtz P."/>
            <person name="Kyrpides N.C."/>
            <person name="Klenk H.P."/>
        </authorList>
    </citation>
    <scope>NUCLEOTIDE SEQUENCE [LARGE SCALE GENOMIC DNA]</scope>
    <source>
        <strain evidence="2">ATCC 33891 / DSM 2032 / 1pr3</strain>
    </source>
</reference>
<accession>A0A7U3YM43</accession>
<organism evidence="1 2">
    <name type="scientific">Desulfobulbus propionicus (strain ATCC 33891 / DSM 2032 / VKM B-1956 / 1pr3)</name>
    <dbReference type="NCBI Taxonomy" id="577650"/>
    <lineage>
        <taxon>Bacteria</taxon>
        <taxon>Pseudomonadati</taxon>
        <taxon>Thermodesulfobacteriota</taxon>
        <taxon>Desulfobulbia</taxon>
        <taxon>Desulfobulbales</taxon>
        <taxon>Desulfobulbaceae</taxon>
        <taxon>Desulfobulbus</taxon>
    </lineage>
</organism>
<evidence type="ECO:0000313" key="1">
    <source>
        <dbReference type="EMBL" id="ADW17895.1"/>
    </source>
</evidence>
<dbReference type="AlphaFoldDB" id="A0A7U3YM43"/>
<name>A0A7U3YM43_DESPD</name>
<dbReference type="EMBL" id="CP002364">
    <property type="protein sequence ID" value="ADW17895.1"/>
    <property type="molecule type" value="Genomic_DNA"/>
</dbReference>
<dbReference type="KEGG" id="dpr:Despr_1745"/>
<dbReference type="RefSeq" id="WP_015724436.1">
    <property type="nucleotide sequence ID" value="NC_014972.1"/>
</dbReference>
<gene>
    <name evidence="1" type="ordered locus">Despr_1745</name>
</gene>
<sequence length="98" mass="11230">MTILAGRMARPWYPMNENMEEKHRKIVRVEAPNCACGCVGHMTADELKQRAANDDMDLSCPICGLIHLSREEIDDLEKQKVVNSKRYREIQRQAESVG</sequence>
<evidence type="ECO:0000313" key="2">
    <source>
        <dbReference type="Proteomes" id="UP000006365"/>
    </source>
</evidence>
<protein>
    <submittedName>
        <fullName evidence="1">Uncharacterized protein</fullName>
    </submittedName>
</protein>
<proteinExistence type="predicted"/>